<keyword evidence="4 5" id="KW-0472">Membrane</keyword>
<proteinExistence type="predicted"/>
<evidence type="ECO:0000313" key="7">
    <source>
        <dbReference type="Proteomes" id="UP000290253"/>
    </source>
</evidence>
<evidence type="ECO:0000256" key="3">
    <source>
        <dbReference type="ARBA" id="ARBA00022989"/>
    </source>
</evidence>
<dbReference type="GO" id="GO:0016020">
    <property type="term" value="C:membrane"/>
    <property type="evidence" value="ECO:0007669"/>
    <property type="project" value="UniProtKB-SubCell"/>
</dbReference>
<evidence type="ECO:0000313" key="6">
    <source>
        <dbReference type="EMBL" id="RXS94582.1"/>
    </source>
</evidence>
<gene>
    <name evidence="6" type="ORF">ESZ00_16095</name>
</gene>
<evidence type="ECO:0000256" key="5">
    <source>
        <dbReference type="SAM" id="Phobius"/>
    </source>
</evidence>
<keyword evidence="2 5" id="KW-0812">Transmembrane</keyword>
<feature type="transmembrane region" description="Helical" evidence="5">
    <location>
        <begin position="100"/>
        <end position="117"/>
    </location>
</feature>
<reference evidence="6 7" key="1">
    <citation type="journal article" date="2016" name="Int. J. Syst. Evol. Microbiol.">
        <title>Acidipila dinghuensis sp. nov., an acidobacterium isolated from forest soil.</title>
        <authorList>
            <person name="Jiang Y.W."/>
            <person name="Wang J."/>
            <person name="Chen M.H."/>
            <person name="Lv Y.Y."/>
            <person name="Qiu L.H."/>
        </authorList>
    </citation>
    <scope>NUCLEOTIDE SEQUENCE [LARGE SCALE GENOMIC DNA]</scope>
    <source>
        <strain evidence="6 7">DHOF10</strain>
    </source>
</reference>
<organism evidence="6 7">
    <name type="scientific">Silvibacterium dinghuense</name>
    <dbReference type="NCBI Taxonomy" id="1560006"/>
    <lineage>
        <taxon>Bacteria</taxon>
        <taxon>Pseudomonadati</taxon>
        <taxon>Acidobacteriota</taxon>
        <taxon>Terriglobia</taxon>
        <taxon>Terriglobales</taxon>
        <taxon>Acidobacteriaceae</taxon>
        <taxon>Silvibacterium</taxon>
    </lineage>
</organism>
<dbReference type="RefSeq" id="WP_129209319.1">
    <property type="nucleotide sequence ID" value="NZ_BMGU01000005.1"/>
</dbReference>
<dbReference type="InterPro" id="IPR032808">
    <property type="entry name" value="DoxX"/>
</dbReference>
<evidence type="ECO:0000256" key="1">
    <source>
        <dbReference type="ARBA" id="ARBA00004141"/>
    </source>
</evidence>
<dbReference type="OrthoDB" id="129932at2"/>
<dbReference type="Proteomes" id="UP000290253">
    <property type="component" value="Unassembled WGS sequence"/>
</dbReference>
<comment type="caution">
    <text evidence="6">The sequence shown here is derived from an EMBL/GenBank/DDBJ whole genome shotgun (WGS) entry which is preliminary data.</text>
</comment>
<protein>
    <submittedName>
        <fullName evidence="6">DoxX family membrane protein</fullName>
    </submittedName>
</protein>
<name>A0A4V1NV55_9BACT</name>
<accession>A0A4V1NV55</accession>
<dbReference type="EMBL" id="SDMK01000003">
    <property type="protein sequence ID" value="RXS94582.1"/>
    <property type="molecule type" value="Genomic_DNA"/>
</dbReference>
<keyword evidence="7" id="KW-1185">Reference proteome</keyword>
<comment type="subcellular location">
    <subcellularLocation>
        <location evidence="1">Membrane</location>
        <topology evidence="1">Multi-pass membrane protein</topology>
    </subcellularLocation>
</comment>
<dbReference type="AlphaFoldDB" id="A0A4V1NV55"/>
<sequence length="122" mass="13287">MALRTNSKVRAVITWVLRCVIGLIFLLVGVEKLTGTMGTIPFFDAIGWGQWLRYVSGAVDTAGALLVFFPRFTSLGAFMITCSVGLGTYLCYAKAVFNPAFPLVMTLLAATLIWLGWTSRTA</sequence>
<evidence type="ECO:0000256" key="4">
    <source>
        <dbReference type="ARBA" id="ARBA00023136"/>
    </source>
</evidence>
<evidence type="ECO:0000256" key="2">
    <source>
        <dbReference type="ARBA" id="ARBA00022692"/>
    </source>
</evidence>
<dbReference type="Pfam" id="PF07681">
    <property type="entry name" value="DoxX"/>
    <property type="match status" value="1"/>
</dbReference>
<keyword evidence="3 5" id="KW-1133">Transmembrane helix</keyword>
<feature type="transmembrane region" description="Helical" evidence="5">
    <location>
        <begin position="75"/>
        <end position="93"/>
    </location>
</feature>